<dbReference type="PRINTS" id="PR00420">
    <property type="entry name" value="RNGMNOXGNASE"/>
</dbReference>
<dbReference type="InterPro" id="IPR036188">
    <property type="entry name" value="FAD/NAD-bd_sf"/>
</dbReference>
<feature type="domain" description="FAD-binding" evidence="4">
    <location>
        <begin position="13"/>
        <end position="338"/>
    </location>
</feature>
<keyword evidence="3" id="KW-1133">Transmembrane helix</keyword>
<evidence type="ECO:0000259" key="4">
    <source>
        <dbReference type="Pfam" id="PF01494"/>
    </source>
</evidence>
<feature type="transmembrane region" description="Helical" evidence="3">
    <location>
        <begin position="12"/>
        <end position="29"/>
    </location>
</feature>
<dbReference type="PANTHER" id="PTHR13789">
    <property type="entry name" value="MONOOXYGENASE"/>
    <property type="match status" value="1"/>
</dbReference>
<reference evidence="5 6" key="1">
    <citation type="submission" date="2024-10" db="EMBL/GenBank/DDBJ databases">
        <title>The Natural Products Discovery Center: Release of the First 8490 Sequenced Strains for Exploring Actinobacteria Biosynthetic Diversity.</title>
        <authorList>
            <person name="Kalkreuter E."/>
            <person name="Kautsar S.A."/>
            <person name="Yang D."/>
            <person name="Bader C.D."/>
            <person name="Teijaro C.N."/>
            <person name="Fluegel L."/>
            <person name="Davis C.M."/>
            <person name="Simpson J.R."/>
            <person name="Lauterbach L."/>
            <person name="Steele A.D."/>
            <person name="Gui C."/>
            <person name="Meng S."/>
            <person name="Li G."/>
            <person name="Viehrig K."/>
            <person name="Ye F."/>
            <person name="Su P."/>
            <person name="Kiefer A.F."/>
            <person name="Nichols A."/>
            <person name="Cepeda A.J."/>
            <person name="Yan W."/>
            <person name="Fan B."/>
            <person name="Jiang Y."/>
            <person name="Adhikari A."/>
            <person name="Zheng C.-J."/>
            <person name="Schuster L."/>
            <person name="Cowan T.M."/>
            <person name="Smanski M.J."/>
            <person name="Chevrette M.G."/>
            <person name="De Carvalho L.P.S."/>
            <person name="Shen B."/>
        </authorList>
    </citation>
    <scope>NUCLEOTIDE SEQUENCE [LARGE SCALE GENOMIC DNA]</scope>
    <source>
        <strain evidence="5 6">NPDC020568</strain>
    </source>
</reference>
<protein>
    <submittedName>
        <fullName evidence="5">FAD-dependent oxidoreductase</fullName>
    </submittedName>
</protein>
<dbReference type="InterPro" id="IPR050493">
    <property type="entry name" value="FAD-dep_Monooxygenase_BioMet"/>
</dbReference>
<keyword evidence="6" id="KW-1185">Reference proteome</keyword>
<comment type="caution">
    <text evidence="5">The sequence shown here is derived from an EMBL/GenBank/DDBJ whole genome shotgun (WGS) entry which is preliminary data.</text>
</comment>
<keyword evidence="3" id="KW-0472">Membrane</keyword>
<gene>
    <name evidence="5" type="ORF">ACH4WX_12350</name>
</gene>
<evidence type="ECO:0000256" key="1">
    <source>
        <dbReference type="ARBA" id="ARBA00023002"/>
    </source>
</evidence>
<dbReference type="PANTHER" id="PTHR13789:SF309">
    <property type="entry name" value="PUTATIVE (AFU_ORTHOLOGUE AFUA_6G14510)-RELATED"/>
    <property type="match status" value="1"/>
</dbReference>
<keyword evidence="2" id="KW-0503">Monooxygenase</keyword>
<name>A0ABW7TKX7_9NOCA</name>
<sequence length="393" mass="42416">MTGKSSGQQQRRAVVVGAGIAGLTAAVALRRRGWQVEVLEKATEVGPAGSGLSLWPNGLRGLDTVGVGAPVREQALSATEAGMRDPSGRWLARTDVSEIRDRYGDLVMIHRTDLFDILRGALGDESLRLGAVVDSVDITDDGVRVRHSRGTSETDLVLGADGINSTVRALHWPYTTRPAYAGYTAWRSIVRPRTPVTSGGETIGRGNRFGIAPLRDGRVYFYGSATVPAGTDSPGGELAELRRRFADWHDPIPDLLAATDPATLLRHDIYELPRLDSYVRGPVALLGDAAHAMTPNLGQGANLAIEDAVTVAALLDRHRDIETALAEYNRIRRARVEPLQRLSHRMGVVLQLSGMPTVLLRNTIMRMTPTGPALRGLAPVLTWEPPDSSTLGR</sequence>
<dbReference type="Proteomes" id="UP001611263">
    <property type="component" value="Unassembled WGS sequence"/>
</dbReference>
<evidence type="ECO:0000256" key="3">
    <source>
        <dbReference type="SAM" id="Phobius"/>
    </source>
</evidence>
<dbReference type="SUPFAM" id="SSF51905">
    <property type="entry name" value="FAD/NAD(P)-binding domain"/>
    <property type="match status" value="1"/>
</dbReference>
<proteinExistence type="predicted"/>
<evidence type="ECO:0000256" key="2">
    <source>
        <dbReference type="ARBA" id="ARBA00023033"/>
    </source>
</evidence>
<organism evidence="5 6">
    <name type="scientific">Nocardia carnea</name>
    <dbReference type="NCBI Taxonomy" id="37328"/>
    <lineage>
        <taxon>Bacteria</taxon>
        <taxon>Bacillati</taxon>
        <taxon>Actinomycetota</taxon>
        <taxon>Actinomycetes</taxon>
        <taxon>Mycobacteriales</taxon>
        <taxon>Nocardiaceae</taxon>
        <taxon>Nocardia</taxon>
    </lineage>
</organism>
<keyword evidence="3" id="KW-0812">Transmembrane</keyword>
<accession>A0ABW7TKX7</accession>
<evidence type="ECO:0000313" key="6">
    <source>
        <dbReference type="Proteomes" id="UP001611263"/>
    </source>
</evidence>
<dbReference type="Gene3D" id="3.50.50.60">
    <property type="entry name" value="FAD/NAD(P)-binding domain"/>
    <property type="match status" value="1"/>
</dbReference>
<keyword evidence="1" id="KW-0560">Oxidoreductase</keyword>
<dbReference type="GeneID" id="93504502"/>
<evidence type="ECO:0000313" key="5">
    <source>
        <dbReference type="EMBL" id="MFI1461500.1"/>
    </source>
</evidence>
<dbReference type="Pfam" id="PF01494">
    <property type="entry name" value="FAD_binding_3"/>
    <property type="match status" value="1"/>
</dbReference>
<dbReference type="InterPro" id="IPR002938">
    <property type="entry name" value="FAD-bd"/>
</dbReference>
<dbReference type="RefSeq" id="WP_033244998.1">
    <property type="nucleotide sequence ID" value="NZ_JBIRUQ010000002.1"/>
</dbReference>
<dbReference type="EMBL" id="JBIRUQ010000002">
    <property type="protein sequence ID" value="MFI1461500.1"/>
    <property type="molecule type" value="Genomic_DNA"/>
</dbReference>